<dbReference type="GO" id="GO:0005737">
    <property type="term" value="C:cytoplasm"/>
    <property type="evidence" value="ECO:0007669"/>
    <property type="project" value="UniProtKB-SubCell"/>
</dbReference>
<dbReference type="SUPFAM" id="SSF55307">
    <property type="entry name" value="Tubulin C-terminal domain-like"/>
    <property type="match status" value="1"/>
</dbReference>
<evidence type="ECO:0000256" key="2">
    <source>
        <dbReference type="ARBA" id="ARBA00022490"/>
    </source>
</evidence>
<evidence type="ECO:0000256" key="9">
    <source>
        <dbReference type="NCBIfam" id="TIGR00065"/>
    </source>
</evidence>
<dbReference type="GO" id="GO:0032153">
    <property type="term" value="C:cell division site"/>
    <property type="evidence" value="ECO:0007669"/>
    <property type="project" value="UniProtKB-UniRule"/>
</dbReference>
<dbReference type="InterPro" id="IPR024757">
    <property type="entry name" value="FtsZ_C"/>
</dbReference>
<dbReference type="RefSeq" id="WP_122317037.1">
    <property type="nucleotide sequence ID" value="NZ_RBRE01000064.1"/>
</dbReference>
<dbReference type="PROSITE" id="PS01135">
    <property type="entry name" value="FTSZ_2"/>
    <property type="match status" value="1"/>
</dbReference>
<evidence type="ECO:0000256" key="6">
    <source>
        <dbReference type="ARBA" id="ARBA00023210"/>
    </source>
</evidence>
<keyword evidence="7 8" id="KW-0131">Cell cycle</keyword>
<dbReference type="InterPro" id="IPR036525">
    <property type="entry name" value="Tubulin/FtsZ_GTPase_sf"/>
</dbReference>
<dbReference type="CDD" id="cd02201">
    <property type="entry name" value="FtsZ_type1"/>
    <property type="match status" value="1"/>
</dbReference>
<dbReference type="GO" id="GO:0051258">
    <property type="term" value="P:protein polymerization"/>
    <property type="evidence" value="ECO:0007669"/>
    <property type="project" value="UniProtKB-UniRule"/>
</dbReference>
<name>A0A3M4LR29_PSECI</name>
<dbReference type="InterPro" id="IPR018316">
    <property type="entry name" value="Tubulin/FtsZ_2-layer-sand-dom"/>
</dbReference>
<evidence type="ECO:0000259" key="11">
    <source>
        <dbReference type="SMART" id="SM00864"/>
    </source>
</evidence>
<comment type="subunit">
    <text evidence="8">Homodimer. Polymerizes to form a dynamic ring structure in a strictly GTP-dependent manner. Interacts directly with several other division proteins.</text>
</comment>
<feature type="binding site" evidence="8">
    <location>
        <begin position="21"/>
        <end position="25"/>
    </location>
    <ligand>
        <name>GTP</name>
        <dbReference type="ChEBI" id="CHEBI:37565"/>
    </ligand>
</feature>
<dbReference type="AlphaFoldDB" id="A0A3M4LR29"/>
<dbReference type="OrthoDB" id="9813375at2"/>
<comment type="similarity">
    <text evidence="1 8 10">Belongs to the FtsZ family.</text>
</comment>
<dbReference type="GO" id="GO:0005525">
    <property type="term" value="F:GTP binding"/>
    <property type="evidence" value="ECO:0007669"/>
    <property type="project" value="UniProtKB-UniRule"/>
</dbReference>
<dbReference type="InterPro" id="IPR000158">
    <property type="entry name" value="Cell_div_FtsZ"/>
</dbReference>
<evidence type="ECO:0000256" key="10">
    <source>
        <dbReference type="RuleBase" id="RU000631"/>
    </source>
</evidence>
<dbReference type="InterPro" id="IPR003008">
    <property type="entry name" value="Tubulin_FtsZ_GTPase"/>
</dbReference>
<sequence>MFELVDNVPQSPVIKVIGVGGGGGNAVNHMVKSNIEGVEFICANTDAQALKNIGARTILQLGTGVTKGLGAGANPEVGRQAALEDRERIAEVLQGTNMVFITTGMGGGTGTGAAPIIAEVAKELGILTVAVVTRPFPFEGRKRMQIADEGIRMLSESVDSLITIPNEKLLTILGKDASLLSAFAKADDVLAGAVRGISDIIKRPGMINVDFADVRTVMSEMGMAMMGTGCASGPNRAREATEAAIRNPLLEDVNLQGARGILVNITAGPDLSLGEYSDVGSIIEAFASEHAMVKVGTVIDPDMRDELHVTVVATGLGAKIEKPVKVIDNTLQAVQQAAAQPAAARQEAPSVNYRDLDRPTVMRNQAHANATAAAKMNPNDDLDYLDIPAFLRRQAD</sequence>
<reference evidence="13 14" key="1">
    <citation type="submission" date="2018-08" db="EMBL/GenBank/DDBJ databases">
        <title>Recombination of ecologically and evolutionarily significant loci maintains genetic cohesion in the Pseudomonas syringae species complex.</title>
        <authorList>
            <person name="Dillon M."/>
            <person name="Thakur S."/>
            <person name="Almeida R.N.D."/>
            <person name="Weir B.S."/>
            <person name="Guttman D.S."/>
        </authorList>
    </citation>
    <scope>NUCLEOTIDE SEQUENCE [LARGE SCALE GENOMIC DNA]</scope>
    <source>
        <strain evidence="13 14">ICMP 3353</strain>
    </source>
</reference>
<dbReference type="GO" id="GO:0000917">
    <property type="term" value="P:division septum assembly"/>
    <property type="evidence" value="ECO:0007669"/>
    <property type="project" value="UniProtKB-KW"/>
</dbReference>
<dbReference type="Pfam" id="PF12327">
    <property type="entry name" value="FtsZ_C"/>
    <property type="match status" value="1"/>
</dbReference>
<proteinExistence type="inferred from homology"/>
<feature type="domain" description="Tubulin/FtsZ 2-layer sandwich" evidence="12">
    <location>
        <begin position="207"/>
        <end position="325"/>
    </location>
</feature>
<dbReference type="FunFam" id="3.40.50.1440:FF:000023">
    <property type="entry name" value="Cell division protein FtsZ"/>
    <property type="match status" value="1"/>
</dbReference>
<dbReference type="SMART" id="SM00865">
    <property type="entry name" value="Tubulin_C"/>
    <property type="match status" value="1"/>
</dbReference>
<gene>
    <name evidence="8" type="primary">ftsZ</name>
    <name evidence="13" type="ORF">ALQ04_02941</name>
</gene>
<comment type="caution">
    <text evidence="13">The sequence shown here is derived from an EMBL/GenBank/DDBJ whole genome shotgun (WGS) entry which is preliminary data.</text>
</comment>
<dbReference type="GO" id="GO:0003924">
    <property type="term" value="F:GTPase activity"/>
    <property type="evidence" value="ECO:0007669"/>
    <property type="project" value="UniProtKB-UniRule"/>
</dbReference>
<comment type="subcellular location">
    <subcellularLocation>
        <location evidence="8">Cytoplasm</location>
    </subcellularLocation>
    <text evidence="8">Assembles at midcell at the inner surface of the cytoplasmic membrane.</text>
</comment>
<feature type="binding site" evidence="8">
    <location>
        <position position="187"/>
    </location>
    <ligand>
        <name>GTP</name>
        <dbReference type="ChEBI" id="CHEBI:37565"/>
    </ligand>
</feature>
<evidence type="ECO:0000256" key="5">
    <source>
        <dbReference type="ARBA" id="ARBA00023134"/>
    </source>
</evidence>
<dbReference type="GO" id="GO:0043093">
    <property type="term" value="P:FtsZ-dependent cytokinesis"/>
    <property type="evidence" value="ECO:0007669"/>
    <property type="project" value="UniProtKB-UniRule"/>
</dbReference>
<dbReference type="Proteomes" id="UP000277236">
    <property type="component" value="Unassembled WGS sequence"/>
</dbReference>
<dbReference type="Pfam" id="PF00091">
    <property type="entry name" value="Tubulin"/>
    <property type="match status" value="1"/>
</dbReference>
<evidence type="ECO:0000259" key="12">
    <source>
        <dbReference type="SMART" id="SM00865"/>
    </source>
</evidence>
<feature type="binding site" evidence="8">
    <location>
        <position position="139"/>
    </location>
    <ligand>
        <name>GTP</name>
        <dbReference type="ChEBI" id="CHEBI:37565"/>
    </ligand>
</feature>
<evidence type="ECO:0000256" key="7">
    <source>
        <dbReference type="ARBA" id="ARBA00023306"/>
    </source>
</evidence>
<organism evidence="13 14">
    <name type="scientific">Pseudomonas cichorii</name>
    <dbReference type="NCBI Taxonomy" id="36746"/>
    <lineage>
        <taxon>Bacteria</taxon>
        <taxon>Pseudomonadati</taxon>
        <taxon>Pseudomonadota</taxon>
        <taxon>Gammaproteobacteria</taxon>
        <taxon>Pseudomonadales</taxon>
        <taxon>Pseudomonadaceae</taxon>
        <taxon>Pseudomonas</taxon>
    </lineage>
</organism>
<dbReference type="InterPro" id="IPR045061">
    <property type="entry name" value="FtsZ/CetZ"/>
</dbReference>
<dbReference type="PRINTS" id="PR00423">
    <property type="entry name" value="CELLDVISFTSZ"/>
</dbReference>
<feature type="binding site" evidence="8">
    <location>
        <begin position="108"/>
        <end position="110"/>
    </location>
    <ligand>
        <name>GTP</name>
        <dbReference type="ChEBI" id="CHEBI:37565"/>
    </ligand>
</feature>
<evidence type="ECO:0000313" key="14">
    <source>
        <dbReference type="Proteomes" id="UP000277236"/>
    </source>
</evidence>
<dbReference type="SMART" id="SM00864">
    <property type="entry name" value="Tubulin"/>
    <property type="match status" value="1"/>
</dbReference>
<keyword evidence="2 8" id="KW-0963">Cytoplasm</keyword>
<evidence type="ECO:0000256" key="4">
    <source>
        <dbReference type="ARBA" id="ARBA00022741"/>
    </source>
</evidence>
<dbReference type="Gene3D" id="3.40.50.1440">
    <property type="entry name" value="Tubulin/FtsZ, GTPase domain"/>
    <property type="match status" value="1"/>
</dbReference>
<evidence type="ECO:0000256" key="1">
    <source>
        <dbReference type="ARBA" id="ARBA00009690"/>
    </source>
</evidence>
<keyword evidence="4 8" id="KW-0547">Nucleotide-binding</keyword>
<evidence type="ECO:0000256" key="8">
    <source>
        <dbReference type="HAMAP-Rule" id="MF_00909"/>
    </source>
</evidence>
<comment type="function">
    <text evidence="8 10">Essential cell division protein that forms a contractile ring structure (Z ring) at the future cell division site. The regulation of the ring assembly controls the timing and the location of cell division. One of the functions of the FtsZ ring is to recruit other cell division proteins to the septum to produce a new cell wall between the dividing cells. Binds GTP and shows GTPase activity.</text>
</comment>
<dbReference type="EMBL" id="RBRE01000064">
    <property type="protein sequence ID" value="RMQ43654.1"/>
    <property type="molecule type" value="Genomic_DNA"/>
</dbReference>
<dbReference type="SUPFAM" id="SSF52490">
    <property type="entry name" value="Tubulin nucleotide-binding domain-like"/>
    <property type="match status" value="1"/>
</dbReference>
<dbReference type="NCBIfam" id="TIGR00065">
    <property type="entry name" value="ftsZ"/>
    <property type="match status" value="1"/>
</dbReference>
<keyword evidence="5 8" id="KW-0342">GTP-binding</keyword>
<dbReference type="PANTHER" id="PTHR30314:SF3">
    <property type="entry name" value="MITOCHONDRIAL DIVISION PROTEIN FSZA"/>
    <property type="match status" value="1"/>
</dbReference>
<keyword evidence="6 8" id="KW-0717">Septation</keyword>
<dbReference type="InterPro" id="IPR020805">
    <property type="entry name" value="Cell_div_FtsZ_CS"/>
</dbReference>
<dbReference type="HAMAP" id="MF_00909">
    <property type="entry name" value="FtsZ"/>
    <property type="match status" value="1"/>
</dbReference>
<dbReference type="InterPro" id="IPR037103">
    <property type="entry name" value="Tubulin/FtsZ-like_C"/>
</dbReference>
<dbReference type="Gene3D" id="3.30.1330.20">
    <property type="entry name" value="Tubulin/FtsZ, C-terminal domain"/>
    <property type="match status" value="1"/>
</dbReference>
<keyword evidence="3 8" id="KW-0132">Cell division</keyword>
<dbReference type="PANTHER" id="PTHR30314">
    <property type="entry name" value="CELL DIVISION PROTEIN FTSZ-RELATED"/>
    <property type="match status" value="1"/>
</dbReference>
<dbReference type="InterPro" id="IPR008280">
    <property type="entry name" value="Tub_FtsZ_C"/>
</dbReference>
<feature type="domain" description="Tubulin/FtsZ GTPase" evidence="11">
    <location>
        <begin position="13"/>
        <end position="205"/>
    </location>
</feature>
<evidence type="ECO:0000313" key="13">
    <source>
        <dbReference type="EMBL" id="RMQ43654.1"/>
    </source>
</evidence>
<evidence type="ECO:0000256" key="3">
    <source>
        <dbReference type="ARBA" id="ARBA00022618"/>
    </source>
</evidence>
<feature type="binding site" evidence="8">
    <location>
        <position position="143"/>
    </location>
    <ligand>
        <name>GTP</name>
        <dbReference type="ChEBI" id="CHEBI:37565"/>
    </ligand>
</feature>
<accession>A0A3M4LR29</accession>
<dbReference type="PROSITE" id="PS01134">
    <property type="entry name" value="FTSZ_1"/>
    <property type="match status" value="1"/>
</dbReference>
<protein>
    <recommendedName>
        <fullName evidence="8 9">Cell division protein FtsZ</fullName>
    </recommendedName>
</protein>